<protein>
    <submittedName>
        <fullName evidence="2">Uncharacterized protein</fullName>
    </submittedName>
</protein>
<feature type="transmembrane region" description="Helical" evidence="1">
    <location>
        <begin position="65"/>
        <end position="90"/>
    </location>
</feature>
<evidence type="ECO:0000313" key="2">
    <source>
        <dbReference type="EMBL" id="QTE03079.1"/>
    </source>
</evidence>
<keyword evidence="1" id="KW-0472">Membrane</keyword>
<feature type="transmembrane region" description="Helical" evidence="1">
    <location>
        <begin position="171"/>
        <end position="192"/>
    </location>
</feature>
<evidence type="ECO:0000313" key="3">
    <source>
        <dbReference type="Proteomes" id="UP000663908"/>
    </source>
</evidence>
<keyword evidence="1" id="KW-1133">Transmembrane helix</keyword>
<feature type="transmembrane region" description="Helical" evidence="1">
    <location>
        <begin position="102"/>
        <end position="119"/>
    </location>
</feature>
<dbReference type="RefSeq" id="WP_208036282.1">
    <property type="nucleotide sequence ID" value="NZ_CP071839.1"/>
</dbReference>
<dbReference type="EMBL" id="CP071839">
    <property type="protein sequence ID" value="QTE03079.1"/>
    <property type="molecule type" value="Genomic_DNA"/>
</dbReference>
<sequence>MRNMDGAELLHREAVWLREIASRTRRYTAALPDLDDEELRGIRKAVLHVWIRYRYSVSLQFVTTYVAIAATAIGMAVASTAVGGVTVLFALGSDSSAARAPWWLFPVATWRAACLSLLANGRPTCAARPLASAHVGNWFVPAVALALVIVAVVAAWLTVVTALSASTGQQLITAAAGLFGAVLGLVGNRWILTIQCRSVCRPGSWSTSGSRTRPERQLTYAGFQGSLWAQATYKTGLFATGCCCGRRPQQRTWV</sequence>
<organism evidence="2 3">
    <name type="scientific">Streptomyces cyanogenus</name>
    <dbReference type="NCBI Taxonomy" id="80860"/>
    <lineage>
        <taxon>Bacteria</taxon>
        <taxon>Bacillati</taxon>
        <taxon>Actinomycetota</taxon>
        <taxon>Actinomycetes</taxon>
        <taxon>Kitasatosporales</taxon>
        <taxon>Streptomycetaceae</taxon>
        <taxon>Streptomyces</taxon>
    </lineage>
</organism>
<proteinExistence type="predicted"/>
<dbReference type="Proteomes" id="UP000663908">
    <property type="component" value="Chromosome"/>
</dbReference>
<keyword evidence="1" id="KW-0812">Transmembrane</keyword>
<name>A0ABX7U4P2_STRCY</name>
<reference evidence="2 3" key="1">
    <citation type="submission" date="2021-03" db="EMBL/GenBank/DDBJ databases">
        <title>Complete genome sequence of Streptomyces cyanogenus S136, producer of anticancer angucycline landomycin A.</title>
        <authorList>
            <person name="Hrab P."/>
            <person name="Ruckert C."/>
            <person name="Busche T."/>
            <person name="Ostash I."/>
            <person name="Kalinowski J."/>
            <person name="Fedorenko V."/>
            <person name="Yushchuk O."/>
            <person name="Ostash B."/>
        </authorList>
    </citation>
    <scope>NUCLEOTIDE SEQUENCE [LARGE SCALE GENOMIC DNA]</scope>
    <source>
        <strain evidence="2 3">S136</strain>
    </source>
</reference>
<gene>
    <name evidence="2" type="ORF">S1361_37435</name>
</gene>
<accession>A0ABX7U4P2</accession>
<evidence type="ECO:0000256" key="1">
    <source>
        <dbReference type="SAM" id="Phobius"/>
    </source>
</evidence>
<keyword evidence="3" id="KW-1185">Reference proteome</keyword>
<feature type="transmembrane region" description="Helical" evidence="1">
    <location>
        <begin position="139"/>
        <end position="159"/>
    </location>
</feature>